<dbReference type="Pfam" id="PF08447">
    <property type="entry name" value="PAS_3"/>
    <property type="match status" value="1"/>
</dbReference>
<dbReference type="InterPro" id="IPR004089">
    <property type="entry name" value="MCPsignal_dom"/>
</dbReference>
<comment type="subcellular location">
    <subcellularLocation>
        <location evidence="1">Membrane</location>
    </subcellularLocation>
</comment>
<evidence type="ECO:0000256" key="3">
    <source>
        <dbReference type="ARBA" id="ARBA00029447"/>
    </source>
</evidence>
<feature type="domain" description="Methyl-accepting transducer" evidence="5">
    <location>
        <begin position="246"/>
        <end position="482"/>
    </location>
</feature>
<dbReference type="SMART" id="SM00091">
    <property type="entry name" value="PAS"/>
    <property type="match status" value="1"/>
</dbReference>
<dbReference type="Gene3D" id="1.10.287.950">
    <property type="entry name" value="Methyl-accepting chemotaxis protein"/>
    <property type="match status" value="1"/>
</dbReference>
<dbReference type="InterPro" id="IPR000014">
    <property type="entry name" value="PAS"/>
</dbReference>
<dbReference type="PANTHER" id="PTHR32089:SF112">
    <property type="entry name" value="LYSOZYME-LIKE PROTEIN-RELATED"/>
    <property type="match status" value="1"/>
</dbReference>
<comment type="caution">
    <text evidence="7">The sequence shown here is derived from an EMBL/GenBank/DDBJ whole genome shotgun (WGS) entry which is preliminary data.</text>
</comment>
<dbReference type="SUPFAM" id="SSF55785">
    <property type="entry name" value="PYP-like sensor domain (PAS domain)"/>
    <property type="match status" value="1"/>
</dbReference>
<evidence type="ECO:0000313" key="7">
    <source>
        <dbReference type="EMBL" id="MFM2486131.1"/>
    </source>
</evidence>
<evidence type="ECO:0000259" key="5">
    <source>
        <dbReference type="PROSITE" id="PS50111"/>
    </source>
</evidence>
<dbReference type="Proteomes" id="UP001629953">
    <property type="component" value="Unassembled WGS sequence"/>
</dbReference>
<accession>A0ABW9G8X8</accession>
<dbReference type="PANTHER" id="PTHR32089">
    <property type="entry name" value="METHYL-ACCEPTING CHEMOTAXIS PROTEIN MCPB"/>
    <property type="match status" value="1"/>
</dbReference>
<keyword evidence="2 4" id="KW-0807">Transducer</keyword>
<reference evidence="7 8" key="1">
    <citation type="journal article" date="2013" name="Int. J. Syst. Evol. Microbiol.">
        <title>Celerinatantimonas yamalensis sp. nov., a cold-adapted diazotrophic bacterium from a cold permafrost brine.</title>
        <authorList>
            <person name="Shcherbakova V."/>
            <person name="Chuvilskaya N."/>
            <person name="Rivkina E."/>
            <person name="Demidov N."/>
            <person name="Uchaeva V."/>
            <person name="Suetin S."/>
            <person name="Suzina N."/>
            <person name="Gilichinsky D."/>
        </authorList>
    </citation>
    <scope>NUCLEOTIDE SEQUENCE [LARGE SCALE GENOMIC DNA]</scope>
    <source>
        <strain evidence="7 8">C7</strain>
    </source>
</reference>
<dbReference type="InterPro" id="IPR035965">
    <property type="entry name" value="PAS-like_dom_sf"/>
</dbReference>
<evidence type="ECO:0000256" key="4">
    <source>
        <dbReference type="PROSITE-ProRule" id="PRU00284"/>
    </source>
</evidence>
<sequence length="520" mass="57717">MRQNLPVTEHEVLFPQHYNLLSTTDLKGIITYASPDFCQVSGYTQAELVGQAHNIVRHPDMPELAFADLWQTIKAGRAWHGVVKNRCKNGDFYWVDAFVSPVTENGQVIEYQSVRLKPSREHVKRAQHDYQQLRKNGSFQHSKLRQMSLATRLIGAQLLSAMVSLLVEYRFGGAAGIASFTLLASVACYALTRRLAQLSQQVRSSVNHPLVTKIYQQYTDDVACIAQAFKMGQAELNAVIGRILDSSERIRQFAADSHDNSQLSLSQLSNQVNETQSVSTAVSQMRQATDDTAENMQVTADAAQLALQMVEQLSQGAMSGTQATSDLIVKLNQSKGSLHALHQQGQQIQDVSQSITQITDQINLLSLNAAIEAARAGEHGRGFAVVADEVRSLAHTTQRSTVQIQQVTQSILEQSQQAVIAMEQSEKMAAFCQSQSQQAYQQSQQTQQQVQTINERNQQIAVAAQEQAQVSHEIEQNIRKIHQLSQHCSELTEQTVAQCDQLAGSMGEQTRLAHQLRRLS</sequence>
<dbReference type="CDD" id="cd00130">
    <property type="entry name" value="PAS"/>
    <property type="match status" value="1"/>
</dbReference>
<gene>
    <name evidence="7" type="ORF">ABUE30_13850</name>
</gene>
<dbReference type="PROSITE" id="PS50112">
    <property type="entry name" value="PAS"/>
    <property type="match status" value="1"/>
</dbReference>
<comment type="similarity">
    <text evidence="3">Belongs to the methyl-accepting chemotaxis (MCP) protein family.</text>
</comment>
<dbReference type="Pfam" id="PF00015">
    <property type="entry name" value="MCPsignal"/>
    <property type="match status" value="1"/>
</dbReference>
<dbReference type="SUPFAM" id="SSF58104">
    <property type="entry name" value="Methyl-accepting chemotaxis protein (MCP) signaling domain"/>
    <property type="match status" value="1"/>
</dbReference>
<evidence type="ECO:0000313" key="8">
    <source>
        <dbReference type="Proteomes" id="UP001629953"/>
    </source>
</evidence>
<proteinExistence type="inferred from homology"/>
<keyword evidence="8" id="KW-1185">Reference proteome</keyword>
<organism evidence="7 8">
    <name type="scientific">Celerinatantimonas yamalensis</name>
    <dbReference type="NCBI Taxonomy" id="559956"/>
    <lineage>
        <taxon>Bacteria</taxon>
        <taxon>Pseudomonadati</taxon>
        <taxon>Pseudomonadota</taxon>
        <taxon>Gammaproteobacteria</taxon>
        <taxon>Celerinatantimonadaceae</taxon>
        <taxon>Celerinatantimonas</taxon>
    </lineage>
</organism>
<evidence type="ECO:0000259" key="6">
    <source>
        <dbReference type="PROSITE" id="PS50112"/>
    </source>
</evidence>
<name>A0ABW9G8X8_9GAMM</name>
<dbReference type="EMBL" id="JBEQCT010000007">
    <property type="protein sequence ID" value="MFM2486131.1"/>
    <property type="molecule type" value="Genomic_DNA"/>
</dbReference>
<dbReference type="InterPro" id="IPR004090">
    <property type="entry name" value="Chemotax_Me-accpt_rcpt"/>
</dbReference>
<dbReference type="Gene3D" id="3.30.450.20">
    <property type="entry name" value="PAS domain"/>
    <property type="match status" value="1"/>
</dbReference>
<protein>
    <submittedName>
        <fullName evidence="7">PAS domain-containing methyl-accepting chemotaxis protein</fullName>
    </submittedName>
</protein>
<dbReference type="SMART" id="SM00283">
    <property type="entry name" value="MA"/>
    <property type="match status" value="1"/>
</dbReference>
<feature type="domain" description="PAS" evidence="6">
    <location>
        <begin position="25"/>
        <end position="76"/>
    </location>
</feature>
<dbReference type="PRINTS" id="PR00260">
    <property type="entry name" value="CHEMTRNSDUCR"/>
</dbReference>
<dbReference type="RefSeq" id="WP_408624413.1">
    <property type="nucleotide sequence ID" value="NZ_JBEQCT010000007.1"/>
</dbReference>
<dbReference type="InterPro" id="IPR013655">
    <property type="entry name" value="PAS_fold_3"/>
</dbReference>
<evidence type="ECO:0000256" key="2">
    <source>
        <dbReference type="ARBA" id="ARBA00023224"/>
    </source>
</evidence>
<evidence type="ECO:0000256" key="1">
    <source>
        <dbReference type="ARBA" id="ARBA00004370"/>
    </source>
</evidence>
<dbReference type="PROSITE" id="PS50111">
    <property type="entry name" value="CHEMOTAXIS_TRANSDUC_2"/>
    <property type="match status" value="1"/>
</dbReference>
<dbReference type="NCBIfam" id="TIGR00229">
    <property type="entry name" value="sensory_box"/>
    <property type="match status" value="1"/>
</dbReference>